<evidence type="ECO:0000256" key="1">
    <source>
        <dbReference type="SAM" id="MobiDB-lite"/>
    </source>
</evidence>
<feature type="non-terminal residue" evidence="2">
    <location>
        <position position="116"/>
    </location>
</feature>
<keyword evidence="3" id="KW-1185">Reference proteome</keyword>
<dbReference type="AlphaFoldDB" id="A0A9N9K4N7"/>
<name>A0A9N9K4N7_9GLOM</name>
<dbReference type="Proteomes" id="UP000789759">
    <property type="component" value="Unassembled WGS sequence"/>
</dbReference>
<dbReference type="OrthoDB" id="2429267at2759"/>
<comment type="caution">
    <text evidence="2">The sequence shown here is derived from an EMBL/GenBank/DDBJ whole genome shotgun (WGS) entry which is preliminary data.</text>
</comment>
<proteinExistence type="predicted"/>
<accession>A0A9N9K4N7</accession>
<gene>
    <name evidence="2" type="ORF">CPELLU_LOCUS18299</name>
</gene>
<protein>
    <submittedName>
        <fullName evidence="2">5381_t:CDS:1</fullName>
    </submittedName>
</protein>
<evidence type="ECO:0000313" key="2">
    <source>
        <dbReference type="EMBL" id="CAG8807494.1"/>
    </source>
</evidence>
<reference evidence="2" key="1">
    <citation type="submission" date="2021-06" db="EMBL/GenBank/DDBJ databases">
        <authorList>
            <person name="Kallberg Y."/>
            <person name="Tangrot J."/>
            <person name="Rosling A."/>
        </authorList>
    </citation>
    <scope>NUCLEOTIDE SEQUENCE</scope>
    <source>
        <strain evidence="2">FL966</strain>
    </source>
</reference>
<dbReference type="EMBL" id="CAJVQA010035677">
    <property type="protein sequence ID" value="CAG8807494.1"/>
    <property type="molecule type" value="Genomic_DNA"/>
</dbReference>
<feature type="region of interest" description="Disordered" evidence="1">
    <location>
        <begin position="70"/>
        <end position="93"/>
    </location>
</feature>
<evidence type="ECO:0000313" key="3">
    <source>
        <dbReference type="Proteomes" id="UP000789759"/>
    </source>
</evidence>
<sequence>EDYSYIMQCHNIKPRYKILKELLDNIKHCQNGFIKSGEEKKIIGYKARLSTNINHFEVLPDKSAEMGQSKIQSSTSSCAIKKSVSSIDNTSKRKADLEKLMKDTEKLAPILPSLSQ</sequence>
<feature type="compositionally biased region" description="Polar residues" evidence="1">
    <location>
        <begin position="70"/>
        <end position="89"/>
    </location>
</feature>
<organism evidence="2 3">
    <name type="scientific">Cetraspora pellucida</name>
    <dbReference type="NCBI Taxonomy" id="1433469"/>
    <lineage>
        <taxon>Eukaryota</taxon>
        <taxon>Fungi</taxon>
        <taxon>Fungi incertae sedis</taxon>
        <taxon>Mucoromycota</taxon>
        <taxon>Glomeromycotina</taxon>
        <taxon>Glomeromycetes</taxon>
        <taxon>Diversisporales</taxon>
        <taxon>Gigasporaceae</taxon>
        <taxon>Cetraspora</taxon>
    </lineage>
</organism>